<protein>
    <submittedName>
        <fullName evidence="2">Uncharacterized protein</fullName>
    </submittedName>
</protein>
<accession>A0A0C3CV07</accession>
<dbReference type="EMBL" id="KN822212">
    <property type="protein sequence ID" value="KIM52395.1"/>
    <property type="molecule type" value="Genomic_DNA"/>
</dbReference>
<evidence type="ECO:0000313" key="2">
    <source>
        <dbReference type="EMBL" id="KIM52395.1"/>
    </source>
</evidence>
<reference evidence="3" key="2">
    <citation type="submission" date="2015-01" db="EMBL/GenBank/DDBJ databases">
        <title>Evolutionary Origins and Diversification of the Mycorrhizal Mutualists.</title>
        <authorList>
            <consortium name="DOE Joint Genome Institute"/>
            <consortium name="Mycorrhizal Genomics Consortium"/>
            <person name="Kohler A."/>
            <person name="Kuo A."/>
            <person name="Nagy L.G."/>
            <person name="Floudas D."/>
            <person name="Copeland A."/>
            <person name="Barry K.W."/>
            <person name="Cichocki N."/>
            <person name="Veneault-Fourrey C."/>
            <person name="LaButti K."/>
            <person name="Lindquist E.A."/>
            <person name="Lipzen A."/>
            <person name="Lundell T."/>
            <person name="Morin E."/>
            <person name="Murat C."/>
            <person name="Riley R."/>
            <person name="Ohm R."/>
            <person name="Sun H."/>
            <person name="Tunlid A."/>
            <person name="Henrissat B."/>
            <person name="Grigoriev I.V."/>
            <person name="Hibbett D.S."/>
            <person name="Martin F."/>
        </authorList>
    </citation>
    <scope>NUCLEOTIDE SEQUENCE [LARGE SCALE GENOMIC DNA]</scope>
    <source>
        <strain evidence="3">Foug A</strain>
    </source>
</reference>
<dbReference type="HOGENOM" id="CLU_2172561_0_0_1"/>
<keyword evidence="3" id="KW-1185">Reference proteome</keyword>
<evidence type="ECO:0000256" key="1">
    <source>
        <dbReference type="SAM" id="MobiDB-lite"/>
    </source>
</evidence>
<dbReference type="Proteomes" id="UP000053989">
    <property type="component" value="Unassembled WGS sequence"/>
</dbReference>
<name>A0A0C3CV07_9AGAM</name>
<proteinExistence type="predicted"/>
<dbReference type="AlphaFoldDB" id="A0A0C3CV07"/>
<reference evidence="2 3" key="1">
    <citation type="submission" date="2014-04" db="EMBL/GenBank/DDBJ databases">
        <authorList>
            <consortium name="DOE Joint Genome Institute"/>
            <person name="Kuo A."/>
            <person name="Kohler A."/>
            <person name="Nagy L.G."/>
            <person name="Floudas D."/>
            <person name="Copeland A."/>
            <person name="Barry K.W."/>
            <person name="Cichocki N."/>
            <person name="Veneault-Fourrey C."/>
            <person name="LaButti K."/>
            <person name="Lindquist E.A."/>
            <person name="Lipzen A."/>
            <person name="Lundell T."/>
            <person name="Morin E."/>
            <person name="Murat C."/>
            <person name="Sun H."/>
            <person name="Tunlid A."/>
            <person name="Henrissat B."/>
            <person name="Grigoriev I.V."/>
            <person name="Hibbett D.S."/>
            <person name="Martin F."/>
            <person name="Nordberg H.P."/>
            <person name="Cantor M.N."/>
            <person name="Hua S.X."/>
        </authorList>
    </citation>
    <scope>NUCLEOTIDE SEQUENCE [LARGE SCALE GENOMIC DNA]</scope>
    <source>
        <strain evidence="2 3">Foug A</strain>
    </source>
</reference>
<organism evidence="2 3">
    <name type="scientific">Scleroderma citrinum Foug A</name>
    <dbReference type="NCBI Taxonomy" id="1036808"/>
    <lineage>
        <taxon>Eukaryota</taxon>
        <taxon>Fungi</taxon>
        <taxon>Dikarya</taxon>
        <taxon>Basidiomycota</taxon>
        <taxon>Agaricomycotina</taxon>
        <taxon>Agaricomycetes</taxon>
        <taxon>Agaricomycetidae</taxon>
        <taxon>Boletales</taxon>
        <taxon>Sclerodermatineae</taxon>
        <taxon>Sclerodermataceae</taxon>
        <taxon>Scleroderma</taxon>
    </lineage>
</organism>
<sequence>MITEDTQSRHSRSHAPASFQRPHITWTLRNPGKNGFVNEGSCEVLPTQCQRYNDRRFYNQHFLTEAGKRLGQSAVTIQDDGCYQEPGVRFQWIGTRRRSNDFPVKVKPLS</sequence>
<gene>
    <name evidence="2" type="ORF">SCLCIDRAFT_559991</name>
</gene>
<feature type="region of interest" description="Disordered" evidence="1">
    <location>
        <begin position="1"/>
        <end position="26"/>
    </location>
</feature>
<evidence type="ECO:0000313" key="3">
    <source>
        <dbReference type="Proteomes" id="UP000053989"/>
    </source>
</evidence>
<dbReference type="InParanoid" id="A0A0C3CV07"/>